<evidence type="ECO:0000313" key="2">
    <source>
        <dbReference type="EMBL" id="GAH25664.1"/>
    </source>
</evidence>
<proteinExistence type="predicted"/>
<evidence type="ECO:0000259" key="1">
    <source>
        <dbReference type="Pfam" id="PF01370"/>
    </source>
</evidence>
<dbReference type="Gene3D" id="3.40.50.720">
    <property type="entry name" value="NAD(P)-binding Rossmann-like Domain"/>
    <property type="match status" value="1"/>
</dbReference>
<protein>
    <recommendedName>
        <fullName evidence="1">NAD-dependent epimerase/dehydratase domain-containing protein</fullName>
    </recommendedName>
</protein>
<dbReference type="InterPro" id="IPR001509">
    <property type="entry name" value="Epimerase_deHydtase"/>
</dbReference>
<reference evidence="2" key="1">
    <citation type="journal article" date="2014" name="Front. Microbiol.">
        <title>High frequency of phylogenetically diverse reductive dehalogenase-homologous genes in deep subseafloor sedimentary metagenomes.</title>
        <authorList>
            <person name="Kawai M."/>
            <person name="Futagami T."/>
            <person name="Toyoda A."/>
            <person name="Takaki Y."/>
            <person name="Nishi S."/>
            <person name="Hori S."/>
            <person name="Arai W."/>
            <person name="Tsubouchi T."/>
            <person name="Morono Y."/>
            <person name="Uchiyama I."/>
            <person name="Ito T."/>
            <person name="Fujiyama A."/>
            <person name="Inagaki F."/>
            <person name="Takami H."/>
        </authorList>
    </citation>
    <scope>NUCLEOTIDE SEQUENCE</scope>
    <source>
        <strain evidence="2">Expedition CK06-06</strain>
    </source>
</reference>
<feature type="non-terminal residue" evidence="2">
    <location>
        <position position="1"/>
    </location>
</feature>
<dbReference type="Pfam" id="PF01370">
    <property type="entry name" value="Epimerase"/>
    <property type="match status" value="1"/>
</dbReference>
<gene>
    <name evidence="2" type="ORF">S03H2_09679</name>
</gene>
<feature type="non-terminal residue" evidence="2">
    <location>
        <position position="137"/>
    </location>
</feature>
<dbReference type="EMBL" id="BARU01005003">
    <property type="protein sequence ID" value="GAH25664.1"/>
    <property type="molecule type" value="Genomic_DNA"/>
</dbReference>
<organism evidence="2">
    <name type="scientific">marine sediment metagenome</name>
    <dbReference type="NCBI Taxonomy" id="412755"/>
    <lineage>
        <taxon>unclassified sequences</taxon>
        <taxon>metagenomes</taxon>
        <taxon>ecological metagenomes</taxon>
    </lineage>
</organism>
<sequence>FEMYLSSYSELYGMSSVSMRLANILGPRLTHGIFFDLYNKLKKDPTKLEVLGTGRQDKAYMYVTDTVDAAVILASNLKPGHLPINVSSGERLLVSRIAELICEGLGVPDARIEYTGNKRGWAGDVVVTDLDISLLRS</sequence>
<name>X1F8E5_9ZZZZ</name>
<accession>X1F8E5</accession>
<dbReference type="Gene3D" id="3.90.25.10">
    <property type="entry name" value="UDP-galactose 4-epimerase, domain 1"/>
    <property type="match status" value="1"/>
</dbReference>
<dbReference type="AlphaFoldDB" id="X1F8E5"/>
<dbReference type="InterPro" id="IPR036291">
    <property type="entry name" value="NAD(P)-bd_dom_sf"/>
</dbReference>
<feature type="domain" description="NAD-dependent epimerase/dehydratase" evidence="1">
    <location>
        <begin position="2"/>
        <end position="79"/>
    </location>
</feature>
<dbReference type="SUPFAM" id="SSF51735">
    <property type="entry name" value="NAD(P)-binding Rossmann-fold domains"/>
    <property type="match status" value="1"/>
</dbReference>
<comment type="caution">
    <text evidence="2">The sequence shown here is derived from an EMBL/GenBank/DDBJ whole genome shotgun (WGS) entry which is preliminary data.</text>
</comment>